<protein>
    <submittedName>
        <fullName evidence="1">Uncharacterized protein</fullName>
    </submittedName>
</protein>
<dbReference type="EMBL" id="GGEC01072846">
    <property type="protein sequence ID" value="MBX53330.1"/>
    <property type="molecule type" value="Transcribed_RNA"/>
</dbReference>
<name>A0A2P2PF29_RHIMU</name>
<accession>A0A2P2PF29</accession>
<organism evidence="1">
    <name type="scientific">Rhizophora mucronata</name>
    <name type="common">Asiatic mangrove</name>
    <dbReference type="NCBI Taxonomy" id="61149"/>
    <lineage>
        <taxon>Eukaryota</taxon>
        <taxon>Viridiplantae</taxon>
        <taxon>Streptophyta</taxon>
        <taxon>Embryophyta</taxon>
        <taxon>Tracheophyta</taxon>
        <taxon>Spermatophyta</taxon>
        <taxon>Magnoliopsida</taxon>
        <taxon>eudicotyledons</taxon>
        <taxon>Gunneridae</taxon>
        <taxon>Pentapetalae</taxon>
        <taxon>rosids</taxon>
        <taxon>fabids</taxon>
        <taxon>Malpighiales</taxon>
        <taxon>Rhizophoraceae</taxon>
        <taxon>Rhizophora</taxon>
    </lineage>
</organism>
<sequence length="23" mass="2792">MESNKVNLDTLDGRFQRRELIRT</sequence>
<reference evidence="1" key="1">
    <citation type="submission" date="2018-02" db="EMBL/GenBank/DDBJ databases">
        <title>Rhizophora mucronata_Transcriptome.</title>
        <authorList>
            <person name="Meera S.P."/>
            <person name="Sreeshan A."/>
            <person name="Augustine A."/>
        </authorList>
    </citation>
    <scope>NUCLEOTIDE SEQUENCE</scope>
    <source>
        <tissue evidence="1">Leaf</tissue>
    </source>
</reference>
<proteinExistence type="predicted"/>
<evidence type="ECO:0000313" key="1">
    <source>
        <dbReference type="EMBL" id="MBX53330.1"/>
    </source>
</evidence>
<dbReference type="AlphaFoldDB" id="A0A2P2PF29"/>